<dbReference type="InterPro" id="IPR050240">
    <property type="entry name" value="DNA_pol_type-B"/>
</dbReference>
<organism evidence="11">
    <name type="scientific">Megaviridae environmental sample</name>
    <dbReference type="NCBI Taxonomy" id="1737588"/>
    <lineage>
        <taxon>Viruses</taxon>
        <taxon>Varidnaviria</taxon>
        <taxon>Bamfordvirae</taxon>
        <taxon>Nucleocytoviricota</taxon>
        <taxon>Megaviricetes</taxon>
        <taxon>Imitervirales</taxon>
        <taxon>Mimiviridae</taxon>
        <taxon>environmental samples</taxon>
    </lineage>
</organism>
<dbReference type="InterPro" id="IPR036397">
    <property type="entry name" value="RNaseH_sf"/>
</dbReference>
<dbReference type="InterPro" id="IPR006134">
    <property type="entry name" value="DNA-dir_DNA_pol_B_multi_dom"/>
</dbReference>
<keyword evidence="2 8" id="KW-0808">Transferase</keyword>
<dbReference type="GO" id="GO:0003677">
    <property type="term" value="F:DNA binding"/>
    <property type="evidence" value="ECO:0007669"/>
    <property type="project" value="UniProtKB-KW"/>
</dbReference>
<proteinExistence type="inferred from homology"/>
<feature type="domain" description="DNA-directed DNA polymerase family B exonuclease" evidence="10">
    <location>
        <begin position="159"/>
        <end position="395"/>
    </location>
</feature>
<dbReference type="PRINTS" id="PR00106">
    <property type="entry name" value="DNAPOLB"/>
</dbReference>
<dbReference type="PANTHER" id="PTHR10322:SF23">
    <property type="entry name" value="DNA POLYMERASE DELTA CATALYTIC SUBUNIT"/>
    <property type="match status" value="1"/>
</dbReference>
<dbReference type="SMART" id="SM00486">
    <property type="entry name" value="POLBc"/>
    <property type="match status" value="1"/>
</dbReference>
<dbReference type="InterPro" id="IPR006172">
    <property type="entry name" value="DNA-dir_DNA_pol_B"/>
</dbReference>
<dbReference type="SUPFAM" id="SSF53098">
    <property type="entry name" value="Ribonuclease H-like"/>
    <property type="match status" value="1"/>
</dbReference>
<evidence type="ECO:0000313" key="11">
    <source>
        <dbReference type="EMBL" id="QFG74744.1"/>
    </source>
</evidence>
<evidence type="ECO:0000256" key="5">
    <source>
        <dbReference type="ARBA" id="ARBA00023109"/>
    </source>
</evidence>
<dbReference type="Gene3D" id="3.90.1600.10">
    <property type="entry name" value="Palm domain of DNA polymerase"/>
    <property type="match status" value="2"/>
</dbReference>
<dbReference type="GO" id="GO:0003887">
    <property type="term" value="F:DNA-directed DNA polymerase activity"/>
    <property type="evidence" value="ECO:0007669"/>
    <property type="project" value="UniProtKB-KW"/>
</dbReference>
<dbReference type="InterPro" id="IPR043502">
    <property type="entry name" value="DNA/RNA_pol_sf"/>
</dbReference>
<evidence type="ECO:0000259" key="9">
    <source>
        <dbReference type="Pfam" id="PF00136"/>
    </source>
</evidence>
<keyword evidence="5" id="KW-1194">Viral DNA replication</keyword>
<feature type="domain" description="DNA-directed DNA polymerase family B multifunctional" evidence="9">
    <location>
        <begin position="1090"/>
        <end position="1286"/>
    </location>
</feature>
<sequence>MSLEFQIYDWSEDHEETLDSDDDGSSEEEGPLEYIIHTFGRTLDGKSVYMKIKDYLPYFYIKLPNKWDMSTAKNNMKQMQKALKKEYKIWQKYRNYLVKISVVEKKIAEGFTNDKKFLFGKLIFNNSMAMKNFKKYFELNKLKSDWCNKYSVNQKKIYYKTYEANLQPMLRCFHNMNVSGCSWVQINKYNEMKIEKLKESHCDIEISVYYKNIIPIIKEFNAPLRILSFDIECNSKDGGFPLAFKKHDPIIQIGSTYTYLGHSKPYRQHIVCLKDTSDVDNVLVECCNTERELILKWIKELVENDCDIITGYNIFWFDEAYIRDRCKIHLGLEEEICKISKLKNKICRYRNFKLASSAMGENRIKMFNTPGRVHIDLMKDVQKTYNLSSYKLDSVASHFIRDKILKIEKCDNGYKLYCSGIDDIYIDDYIHIELVYEFISDYIGNKYNIIDIDSDNKTIIITANGELDCYLDKIESNVTLFWSQAKDDVGPKDIFNYWMNGNADDRAIVAKYCIKDCRLVNLLVNKLEVVTKNIEMSNVCFVPLSFLFVRGQGIKGFSLCTKVYQDEGFVFPVLYKQIKFKDNEEGETISGEVIYSKSQFNSEGEITDDPETLSIKLKSSSKTKIVERKSDKIIYQANGGYEGAIVFEPEASVYHEALAVKDYASLYPSSIIQKNMSHETKVINEKYDNLPGVKYYNAEFKNEEGKLEYKRFAQVDGKLGVVPQILSTLLSERKRVKKLMKKESDPFKKKILDAKQLALKITANSLYGCFGASVSSIKDKDIAACTTSTGREMLIFAKKYDEEIVPGILNGLKYAYKMNDMETVKSILDKEHPNRTEEFETKIKDFVTNKLDKIIFQPIIRYGDTDSIFTCYRFRKSCKKVSDSSVLKLWKEMIAFSETLIGYFIPIEFKSLWEECHQKYYRTELITDLSLPVYNNIPKIPESNKDTVSIDDAFVIFLTEYMEEIFIPWLWTLQDIYNKDYVVKENLNTNLNTHLYMKIDNLMNKLFLLTDKHYIYDNDYSEEKLNHYHNVIEPMIRNFIETRVKNYYIQPYYTVTDDNKYKVNVKFYKEGEKILNKTNLILSVNMGVITGELVKSRLPFPHDLEYEKTYWPFLILTKKRYVGNKYEFDCDKYKQDFMGIVLKRRDNAPIVKEICNGIINCLLNHNDASKAVQYIIKCLDNMFNNKYDIKYFLTSKTLKMKSSYVDWTRIGHAVLADRIAQRSPGNCPQSGDRIQYAAIKVANPEKKKMLQGDRIETPEHILSNNLEIDYRFYVTNQIMKPSLQFLNLVILDAKKVFVDYLDKVM</sequence>
<dbReference type="InterPro" id="IPR012337">
    <property type="entry name" value="RNaseH-like_sf"/>
</dbReference>
<dbReference type="EMBL" id="MN448290">
    <property type="protein sequence ID" value="QFG74744.1"/>
    <property type="molecule type" value="Genomic_DNA"/>
</dbReference>
<dbReference type="GO" id="GO:0000166">
    <property type="term" value="F:nucleotide binding"/>
    <property type="evidence" value="ECO:0007669"/>
    <property type="project" value="InterPro"/>
</dbReference>
<feature type="domain" description="DNA-directed DNA polymerase family B multifunctional" evidence="9">
    <location>
        <begin position="542"/>
        <end position="875"/>
    </location>
</feature>
<evidence type="ECO:0000256" key="8">
    <source>
        <dbReference type="RuleBase" id="RU000442"/>
    </source>
</evidence>
<comment type="similarity">
    <text evidence="1 8">Belongs to the DNA polymerase type-B family.</text>
</comment>
<dbReference type="InterPro" id="IPR023211">
    <property type="entry name" value="DNA_pol_palm_dom_sf"/>
</dbReference>
<keyword evidence="8" id="KW-0235">DNA replication</keyword>
<dbReference type="Pfam" id="PF00136">
    <property type="entry name" value="DNA_pol_B"/>
    <property type="match status" value="2"/>
</dbReference>
<evidence type="ECO:0000256" key="7">
    <source>
        <dbReference type="ARBA" id="ARBA00049244"/>
    </source>
</evidence>
<dbReference type="EC" id="2.7.7.7" evidence="8"/>
<dbReference type="GO" id="GO:0039693">
    <property type="term" value="P:viral DNA genome replication"/>
    <property type="evidence" value="ECO:0007669"/>
    <property type="project" value="UniProtKB-KW"/>
</dbReference>
<dbReference type="Pfam" id="PF03104">
    <property type="entry name" value="DNA_pol_B_exo1"/>
    <property type="match status" value="1"/>
</dbReference>
<dbReference type="Gene3D" id="3.30.342.10">
    <property type="entry name" value="DNA Polymerase, chain B, domain 1"/>
    <property type="match status" value="1"/>
</dbReference>
<dbReference type="Gene3D" id="1.10.287.690">
    <property type="entry name" value="Helix hairpin bin"/>
    <property type="match status" value="1"/>
</dbReference>
<dbReference type="InterPro" id="IPR006133">
    <property type="entry name" value="DNA-dir_DNA_pol_B_exonuc"/>
</dbReference>
<keyword evidence="6 8" id="KW-0238">DNA-binding</keyword>
<dbReference type="GO" id="GO:0006261">
    <property type="term" value="P:DNA-templated DNA replication"/>
    <property type="evidence" value="ECO:0007669"/>
    <property type="project" value="TreeGrafter"/>
</dbReference>
<keyword evidence="3 8" id="KW-0548">Nucleotidyltransferase</keyword>
<evidence type="ECO:0000256" key="6">
    <source>
        <dbReference type="ARBA" id="ARBA00023125"/>
    </source>
</evidence>
<evidence type="ECO:0000256" key="3">
    <source>
        <dbReference type="ARBA" id="ARBA00022695"/>
    </source>
</evidence>
<dbReference type="InterPro" id="IPR042087">
    <property type="entry name" value="DNA_pol_B_thumb"/>
</dbReference>
<protein>
    <recommendedName>
        <fullName evidence="8">DNA polymerase</fullName>
        <ecNumber evidence="8">2.7.7.7</ecNumber>
    </recommendedName>
</protein>
<comment type="catalytic activity">
    <reaction evidence="7 8">
        <text>DNA(n) + a 2'-deoxyribonucleoside 5'-triphosphate = DNA(n+1) + diphosphate</text>
        <dbReference type="Rhea" id="RHEA:22508"/>
        <dbReference type="Rhea" id="RHEA-COMP:17339"/>
        <dbReference type="Rhea" id="RHEA-COMP:17340"/>
        <dbReference type="ChEBI" id="CHEBI:33019"/>
        <dbReference type="ChEBI" id="CHEBI:61560"/>
        <dbReference type="ChEBI" id="CHEBI:173112"/>
        <dbReference type="EC" id="2.7.7.7"/>
    </reaction>
</comment>
<keyword evidence="4 8" id="KW-0239">DNA-directed DNA polymerase</keyword>
<reference evidence="11" key="1">
    <citation type="journal article" date="2019" name="Philos. Trans. R. Soc. Lond., B, Biol. Sci.">
        <title>Targeted metagenomic recovery of four divergent viruses reveals shared and distinctive characteristics of giant viruses of marine eukaryotes.</title>
        <authorList>
            <person name="Needham D.M."/>
            <person name="Poirier C."/>
            <person name="Hehenberger E."/>
            <person name="Jimenez V."/>
            <person name="Swalwell J.E."/>
            <person name="Santoro A.E."/>
            <person name="Worden A.Z."/>
        </authorList>
    </citation>
    <scope>NUCLEOTIDE SEQUENCE</scope>
    <source>
        <strain evidence="11">MPacV-611</strain>
    </source>
</reference>
<dbReference type="SUPFAM" id="SSF56672">
    <property type="entry name" value="DNA/RNA polymerases"/>
    <property type="match status" value="2"/>
</dbReference>
<dbReference type="Gene3D" id="1.10.132.60">
    <property type="entry name" value="DNA polymerase family B, C-terminal domain"/>
    <property type="match status" value="1"/>
</dbReference>
<dbReference type="Gene3D" id="3.30.420.10">
    <property type="entry name" value="Ribonuclease H-like superfamily/Ribonuclease H"/>
    <property type="match status" value="2"/>
</dbReference>
<dbReference type="InterPro" id="IPR017964">
    <property type="entry name" value="DNA-dir_DNA_pol_B_CS"/>
</dbReference>
<evidence type="ECO:0000259" key="10">
    <source>
        <dbReference type="Pfam" id="PF03104"/>
    </source>
</evidence>
<name>A0A5J6VMT0_9VIRU</name>
<accession>A0A5J6VMT0</accession>
<dbReference type="PROSITE" id="PS00116">
    <property type="entry name" value="DNA_POLYMERASE_B"/>
    <property type="match status" value="1"/>
</dbReference>
<evidence type="ECO:0000256" key="2">
    <source>
        <dbReference type="ARBA" id="ARBA00022679"/>
    </source>
</evidence>
<evidence type="ECO:0000256" key="4">
    <source>
        <dbReference type="ARBA" id="ARBA00022932"/>
    </source>
</evidence>
<evidence type="ECO:0000256" key="1">
    <source>
        <dbReference type="ARBA" id="ARBA00005755"/>
    </source>
</evidence>
<dbReference type="PANTHER" id="PTHR10322">
    <property type="entry name" value="DNA POLYMERASE CATALYTIC SUBUNIT"/>
    <property type="match status" value="1"/>
</dbReference>